<protein>
    <submittedName>
        <fullName evidence="4">PorT family protein</fullName>
    </submittedName>
</protein>
<dbReference type="OrthoDB" id="1150526at2"/>
<dbReference type="STRING" id="1121485.GCA_000426485_02664"/>
<evidence type="ECO:0000313" key="5">
    <source>
        <dbReference type="Proteomes" id="UP000297861"/>
    </source>
</evidence>
<dbReference type="InterPro" id="IPR025665">
    <property type="entry name" value="Beta-barrel_OMP_2"/>
</dbReference>
<name>A0A4Y8L5J1_9BACT</name>
<dbReference type="Gene3D" id="2.40.160.20">
    <property type="match status" value="1"/>
</dbReference>
<feature type="compositionally biased region" description="Basic and acidic residues" evidence="1">
    <location>
        <begin position="139"/>
        <end position="176"/>
    </location>
</feature>
<dbReference type="EMBL" id="SOML01000002">
    <property type="protein sequence ID" value="TFD97909.1"/>
    <property type="molecule type" value="Genomic_DNA"/>
</dbReference>
<dbReference type="Pfam" id="PF13568">
    <property type="entry name" value="OMP_b-brl_2"/>
    <property type="match status" value="1"/>
</dbReference>
<reference evidence="4 5" key="1">
    <citation type="submission" date="2019-03" db="EMBL/GenBank/DDBJ databases">
        <title>San Antonio Military Medical Center submission to MRSN (WRAIR), pending publication.</title>
        <authorList>
            <person name="Blyth D.M."/>
            <person name="Mccarthy S.L."/>
            <person name="Schall S.E."/>
            <person name="Stam J.A."/>
            <person name="Ong A.C."/>
            <person name="Mcgann P.T."/>
        </authorList>
    </citation>
    <scope>NUCLEOTIDE SEQUENCE [LARGE SCALE GENOMIC DNA]</scope>
    <source>
        <strain evidence="4 5">MRSN571793</strain>
    </source>
</reference>
<proteinExistence type="predicted"/>
<evidence type="ECO:0000256" key="1">
    <source>
        <dbReference type="SAM" id="MobiDB-lite"/>
    </source>
</evidence>
<sequence length="423" mass="47799">MNNHWSDNLRKRMEAHEEPAPDGLWKDIEQAMISKPALDVLQKRRSLFLWVRRMGAVAAVVLFCLTGYFIFDKITVEIPKPSPEFVQKNQQLPSDTVVEEEQFHKETEALVESISKPYKNVERKEPNEVTESLSGGDTGIKEDSPKVNESEKEVPIKKDSKKSGENHSKIFPDNKSDFALNTDKGANETAPSKWETSLYASNLSSGSANKYSGYGNLVSTEICPDNEEPPSVGQDVLGDIFVNNKSQDVYTDIKHKQPVTFGVSVSYHLNQKWSLTSGVTYTMLSSDLRSGSSSYYYYSKQAFHYVGIPLNVNYNVWKNKKISVYTSGGGLVEKNVSGKLKTDYILDNRVESSKEKNISIDDLQWSLNGAVGIQYNLSQKIGIYTEPGISYYFKDKSEFETIYKEKPLNFRLQFGFRLSLGEL</sequence>
<organism evidence="4 5">
    <name type="scientific">Dysgonomonas capnocytophagoides</name>
    <dbReference type="NCBI Taxonomy" id="45254"/>
    <lineage>
        <taxon>Bacteria</taxon>
        <taxon>Pseudomonadati</taxon>
        <taxon>Bacteroidota</taxon>
        <taxon>Bacteroidia</taxon>
        <taxon>Bacteroidales</taxon>
        <taxon>Dysgonomonadaceae</taxon>
        <taxon>Dysgonomonas</taxon>
    </lineage>
</organism>
<gene>
    <name evidence="4" type="ORF">E2605_04635</name>
</gene>
<feature type="region of interest" description="Disordered" evidence="1">
    <location>
        <begin position="121"/>
        <end position="191"/>
    </location>
</feature>
<dbReference type="InterPro" id="IPR011250">
    <property type="entry name" value="OMP/PagP_B-barrel"/>
</dbReference>
<keyword evidence="2" id="KW-0812">Transmembrane</keyword>
<keyword evidence="2" id="KW-0472">Membrane</keyword>
<evidence type="ECO:0000313" key="4">
    <source>
        <dbReference type="EMBL" id="TFD97909.1"/>
    </source>
</evidence>
<feature type="domain" description="Outer membrane protein beta-barrel" evidence="3">
    <location>
        <begin position="251"/>
        <end position="383"/>
    </location>
</feature>
<evidence type="ECO:0000259" key="3">
    <source>
        <dbReference type="Pfam" id="PF13568"/>
    </source>
</evidence>
<dbReference type="Proteomes" id="UP000297861">
    <property type="component" value="Unassembled WGS sequence"/>
</dbReference>
<evidence type="ECO:0000256" key="2">
    <source>
        <dbReference type="SAM" id="Phobius"/>
    </source>
</evidence>
<keyword evidence="2" id="KW-1133">Transmembrane helix</keyword>
<keyword evidence="5" id="KW-1185">Reference proteome</keyword>
<accession>A0A4Y8L5J1</accession>
<dbReference type="SUPFAM" id="SSF56925">
    <property type="entry name" value="OMPA-like"/>
    <property type="match status" value="1"/>
</dbReference>
<dbReference type="RefSeq" id="WP_134435666.1">
    <property type="nucleotide sequence ID" value="NZ_SOML01000002.1"/>
</dbReference>
<feature type="transmembrane region" description="Helical" evidence="2">
    <location>
        <begin position="50"/>
        <end position="71"/>
    </location>
</feature>
<comment type="caution">
    <text evidence="4">The sequence shown here is derived from an EMBL/GenBank/DDBJ whole genome shotgun (WGS) entry which is preliminary data.</text>
</comment>
<dbReference type="AlphaFoldDB" id="A0A4Y8L5J1"/>